<keyword evidence="2" id="KW-1185">Reference proteome</keyword>
<evidence type="ECO:0000313" key="1">
    <source>
        <dbReference type="EMBL" id="MEK8090348.1"/>
    </source>
</evidence>
<proteinExistence type="predicted"/>
<dbReference type="InterPro" id="IPR025543">
    <property type="entry name" value="Dodecin-like"/>
</dbReference>
<gene>
    <name evidence="1" type="ORF">WOB96_11320</name>
</gene>
<dbReference type="Pfam" id="PF07311">
    <property type="entry name" value="Dodecin"/>
    <property type="match status" value="1"/>
</dbReference>
<dbReference type="SUPFAM" id="SSF89807">
    <property type="entry name" value="Dodecin-like"/>
    <property type="match status" value="1"/>
</dbReference>
<dbReference type="EMBL" id="JBBPCO010000011">
    <property type="protein sequence ID" value="MEK8090348.1"/>
    <property type="molecule type" value="Genomic_DNA"/>
</dbReference>
<reference evidence="1 2" key="1">
    <citation type="submission" date="2024-04" db="EMBL/GenBank/DDBJ databases">
        <authorList>
            <person name="Abashina T."/>
            <person name="Shaikin A."/>
        </authorList>
    </citation>
    <scope>NUCLEOTIDE SEQUENCE [LARGE SCALE GENOMIC DNA]</scope>
    <source>
        <strain evidence="1 2">AAFK</strain>
    </source>
</reference>
<comment type="caution">
    <text evidence="1">The sequence shown here is derived from an EMBL/GenBank/DDBJ whole genome shotgun (WGS) entry which is preliminary data.</text>
</comment>
<dbReference type="RefSeq" id="WP_341371404.1">
    <property type="nucleotide sequence ID" value="NZ_JBBPCO010000011.1"/>
</dbReference>
<dbReference type="Proteomes" id="UP001446205">
    <property type="component" value="Unassembled WGS sequence"/>
</dbReference>
<accession>A0ABU9DC82</accession>
<sequence>MADSINVLEVLSQSEKSWEDAASRAVADFSGRMDVKSVYIHHLEAVVEKGKVVEYRINAKLSGIMKNA</sequence>
<evidence type="ECO:0000313" key="2">
    <source>
        <dbReference type="Proteomes" id="UP001446205"/>
    </source>
</evidence>
<dbReference type="Gene3D" id="3.30.1660.10">
    <property type="entry name" value="Flavin-binding protein dodecin"/>
    <property type="match status" value="1"/>
</dbReference>
<organism evidence="1 2">
    <name type="scientific">Thermithiobacillus plumbiphilus</name>
    <dbReference type="NCBI Taxonomy" id="1729899"/>
    <lineage>
        <taxon>Bacteria</taxon>
        <taxon>Pseudomonadati</taxon>
        <taxon>Pseudomonadota</taxon>
        <taxon>Acidithiobacillia</taxon>
        <taxon>Acidithiobacillales</taxon>
        <taxon>Thermithiobacillaceae</taxon>
        <taxon>Thermithiobacillus</taxon>
    </lineage>
</organism>
<dbReference type="InterPro" id="IPR036694">
    <property type="entry name" value="Dodecin-like_sf"/>
</dbReference>
<protein>
    <submittedName>
        <fullName evidence="1">Dodecin family protein</fullName>
    </submittedName>
</protein>
<dbReference type="InterPro" id="IPR009923">
    <property type="entry name" value="Dodecin"/>
</dbReference>
<name>A0ABU9DC82_9PROT</name>